<evidence type="ECO:0000256" key="5">
    <source>
        <dbReference type="SAM" id="MobiDB-lite"/>
    </source>
</evidence>
<dbReference type="PANTHER" id="PTHR22589:SF103">
    <property type="entry name" value="CARNITINE O-ACETYL-TRANSFERASE, ISOFORM A-RELATED"/>
    <property type="match status" value="1"/>
</dbReference>
<reference evidence="7 8" key="1">
    <citation type="journal article" date="2016" name="Mol. Biol. Evol.">
        <title>Comparative Genomics of Early-Diverging Mushroom-Forming Fungi Provides Insights into the Origins of Lignocellulose Decay Capabilities.</title>
        <authorList>
            <person name="Nagy L.G."/>
            <person name="Riley R."/>
            <person name="Tritt A."/>
            <person name="Adam C."/>
            <person name="Daum C."/>
            <person name="Floudas D."/>
            <person name="Sun H."/>
            <person name="Yadav J.S."/>
            <person name="Pangilinan J."/>
            <person name="Larsson K.H."/>
            <person name="Matsuura K."/>
            <person name="Barry K."/>
            <person name="Labutti K."/>
            <person name="Kuo R."/>
            <person name="Ohm R.A."/>
            <person name="Bhattacharya S.S."/>
            <person name="Shirouzu T."/>
            <person name="Yoshinaga Y."/>
            <person name="Martin F.M."/>
            <person name="Grigoriev I.V."/>
            <person name="Hibbett D.S."/>
        </authorList>
    </citation>
    <scope>NUCLEOTIDE SEQUENCE [LARGE SCALE GENOMIC DNA]</scope>
    <source>
        <strain evidence="7 8">HHB12733</strain>
    </source>
</reference>
<dbReference type="AlphaFoldDB" id="A0A165IHU6"/>
<dbReference type="Pfam" id="PF00755">
    <property type="entry name" value="Carn_acyltransf"/>
    <property type="match status" value="1"/>
</dbReference>
<evidence type="ECO:0000256" key="1">
    <source>
        <dbReference type="ARBA" id="ARBA00005232"/>
    </source>
</evidence>
<evidence type="ECO:0000259" key="6">
    <source>
        <dbReference type="Pfam" id="PF00755"/>
    </source>
</evidence>
<proteinExistence type="inferred from homology"/>
<dbReference type="GO" id="GO:0009437">
    <property type="term" value="P:carnitine metabolic process"/>
    <property type="evidence" value="ECO:0007669"/>
    <property type="project" value="TreeGrafter"/>
</dbReference>
<dbReference type="SUPFAM" id="SSF52777">
    <property type="entry name" value="CoA-dependent acyltransferases"/>
    <property type="match status" value="1"/>
</dbReference>
<dbReference type="OrthoDB" id="240216at2759"/>
<feature type="non-terminal residue" evidence="7">
    <location>
        <position position="441"/>
    </location>
</feature>
<keyword evidence="3 7" id="KW-0012">Acyltransferase</keyword>
<evidence type="ECO:0000256" key="3">
    <source>
        <dbReference type="ARBA" id="ARBA00023315"/>
    </source>
</evidence>
<dbReference type="Gene3D" id="3.30.559.10">
    <property type="entry name" value="Chloramphenicol acetyltransferase-like domain"/>
    <property type="match status" value="1"/>
</dbReference>
<evidence type="ECO:0000256" key="2">
    <source>
        <dbReference type="ARBA" id="ARBA00022679"/>
    </source>
</evidence>
<comment type="similarity">
    <text evidence="1">Belongs to the carnitine/choline acetyltransferase family.</text>
</comment>
<feature type="compositionally biased region" description="Basic residues" evidence="5">
    <location>
        <begin position="1"/>
        <end position="10"/>
    </location>
</feature>
<dbReference type="InterPro" id="IPR042231">
    <property type="entry name" value="Cho/carn_acyl_trans_2"/>
</dbReference>
<dbReference type="EMBL" id="KV423929">
    <property type="protein sequence ID" value="KZT60593.1"/>
    <property type="molecule type" value="Genomic_DNA"/>
</dbReference>
<dbReference type="InParanoid" id="A0A165IHU6"/>
<dbReference type="GO" id="GO:0005777">
    <property type="term" value="C:peroxisome"/>
    <property type="evidence" value="ECO:0007669"/>
    <property type="project" value="TreeGrafter"/>
</dbReference>
<dbReference type="GO" id="GO:0004092">
    <property type="term" value="F:carnitine O-acetyltransferase activity"/>
    <property type="evidence" value="ECO:0007669"/>
    <property type="project" value="TreeGrafter"/>
</dbReference>
<protein>
    <submittedName>
        <fullName evidence="7">CoA-dependent acyltransferase</fullName>
    </submittedName>
</protein>
<feature type="active site" description="Proton acceptor" evidence="4">
    <location>
        <position position="346"/>
    </location>
</feature>
<name>A0A165IHU6_9BASI</name>
<evidence type="ECO:0000313" key="7">
    <source>
        <dbReference type="EMBL" id="KZT60593.1"/>
    </source>
</evidence>
<evidence type="ECO:0000256" key="4">
    <source>
        <dbReference type="PIRSR" id="PIRSR600542-1"/>
    </source>
</evidence>
<dbReference type="InterPro" id="IPR000542">
    <property type="entry name" value="Carn_acyl_trans"/>
</dbReference>
<accession>A0A165IHU6</accession>
<dbReference type="Gene3D" id="3.30.559.70">
    <property type="entry name" value="Choline/Carnitine o-acyltransferase, domain 2"/>
    <property type="match status" value="1"/>
</dbReference>
<feature type="domain" description="Choline/carnitine acyltransferase" evidence="6">
    <location>
        <begin position="38"/>
        <end position="441"/>
    </location>
</feature>
<dbReference type="GO" id="GO:0005739">
    <property type="term" value="C:mitochondrion"/>
    <property type="evidence" value="ECO:0007669"/>
    <property type="project" value="TreeGrafter"/>
</dbReference>
<dbReference type="InterPro" id="IPR039551">
    <property type="entry name" value="Cho/carn_acyl_trans"/>
</dbReference>
<sequence length="441" mass="47807">MPRPPHRGVHTARPAPPEPPSDATLPPMHRYQPFLPALPVPPLEHTVPLYLSSIAPHCTPAQLAAAQRDARAFLASPLAAQLQDRLLARAAAEDAKGRSVQAAVDGVGGNWLADWWNSWAYNSVRDPVVPWVSYYYVHKDPDTPTPPERRAAELVRGAMAFRELVDTGALAPDKTRETPLDMSSFKYLFNSTRYPEPDEDWTKKFPPAPNGHVVLVRGNRFWKLAADGKAGGDGDLTLLRRAIAKIYRASGPDSSGPAVGALTSAPRDLWARARPALLAASPSGLNKRALHAIDTAVIVLALDAARPVTREEIGWACWAGDGRGRWFDKHQFIVFDNGRSGFLGEHSAMDGTPTLRLNEFVLAARAAGRFDDGTSTSDGTRASTSTSTSDGTSPAAGTAAPAGPEPEPEELIFELNDEVRGMIAQSEKMFDEVMQKHDMHV</sequence>
<dbReference type="Proteomes" id="UP000076842">
    <property type="component" value="Unassembled WGS sequence"/>
</dbReference>
<evidence type="ECO:0000313" key="8">
    <source>
        <dbReference type="Proteomes" id="UP000076842"/>
    </source>
</evidence>
<keyword evidence="8" id="KW-1185">Reference proteome</keyword>
<dbReference type="InterPro" id="IPR023213">
    <property type="entry name" value="CAT-like_dom_sf"/>
</dbReference>
<organism evidence="7 8">
    <name type="scientific">Calocera cornea HHB12733</name>
    <dbReference type="NCBI Taxonomy" id="1353952"/>
    <lineage>
        <taxon>Eukaryota</taxon>
        <taxon>Fungi</taxon>
        <taxon>Dikarya</taxon>
        <taxon>Basidiomycota</taxon>
        <taxon>Agaricomycotina</taxon>
        <taxon>Dacrymycetes</taxon>
        <taxon>Dacrymycetales</taxon>
        <taxon>Dacrymycetaceae</taxon>
        <taxon>Calocera</taxon>
    </lineage>
</organism>
<feature type="region of interest" description="Disordered" evidence="5">
    <location>
        <begin position="371"/>
        <end position="407"/>
    </location>
</feature>
<dbReference type="STRING" id="1353952.A0A165IHU6"/>
<keyword evidence="2 7" id="KW-0808">Transferase</keyword>
<gene>
    <name evidence="7" type="ORF">CALCODRAFT_429015</name>
</gene>
<feature type="compositionally biased region" description="Low complexity" evidence="5">
    <location>
        <begin position="373"/>
        <end position="402"/>
    </location>
</feature>
<dbReference type="PANTHER" id="PTHR22589">
    <property type="entry name" value="CARNITINE O-ACYLTRANSFERASE"/>
    <property type="match status" value="1"/>
</dbReference>
<feature type="region of interest" description="Disordered" evidence="5">
    <location>
        <begin position="1"/>
        <end position="28"/>
    </location>
</feature>